<proteinExistence type="predicted"/>
<dbReference type="EMBL" id="CM044704">
    <property type="protein sequence ID" value="KAI5668224.1"/>
    <property type="molecule type" value="Genomic_DNA"/>
</dbReference>
<comment type="caution">
    <text evidence="1">The sequence shown here is derived from an EMBL/GenBank/DDBJ whole genome shotgun (WGS) entry which is preliminary data.</text>
</comment>
<sequence length="128" mass="14111">MQMLNLKGQSFSSSITLITLLLFFTMSLSSISTMGHLRSSTIQQIKGYIVFVATPPGQDIKDFAIKTLTIVLGRLFSCFESRSGIPPPKTSRGNNCHRKQDTTNRATKTGFALKASDWRPNPNKGEGE</sequence>
<dbReference type="Proteomes" id="UP001060085">
    <property type="component" value="Linkage Group LG04"/>
</dbReference>
<name>A0ACC0B6F5_CATRO</name>
<evidence type="ECO:0000313" key="2">
    <source>
        <dbReference type="Proteomes" id="UP001060085"/>
    </source>
</evidence>
<organism evidence="1 2">
    <name type="scientific">Catharanthus roseus</name>
    <name type="common">Madagascar periwinkle</name>
    <name type="synonym">Vinca rosea</name>
    <dbReference type="NCBI Taxonomy" id="4058"/>
    <lineage>
        <taxon>Eukaryota</taxon>
        <taxon>Viridiplantae</taxon>
        <taxon>Streptophyta</taxon>
        <taxon>Embryophyta</taxon>
        <taxon>Tracheophyta</taxon>
        <taxon>Spermatophyta</taxon>
        <taxon>Magnoliopsida</taxon>
        <taxon>eudicotyledons</taxon>
        <taxon>Gunneridae</taxon>
        <taxon>Pentapetalae</taxon>
        <taxon>asterids</taxon>
        <taxon>lamiids</taxon>
        <taxon>Gentianales</taxon>
        <taxon>Apocynaceae</taxon>
        <taxon>Rauvolfioideae</taxon>
        <taxon>Vinceae</taxon>
        <taxon>Catharanthinae</taxon>
        <taxon>Catharanthus</taxon>
    </lineage>
</organism>
<gene>
    <name evidence="1" type="ORF">M9H77_18077</name>
</gene>
<evidence type="ECO:0000313" key="1">
    <source>
        <dbReference type="EMBL" id="KAI5668224.1"/>
    </source>
</evidence>
<keyword evidence="2" id="KW-1185">Reference proteome</keyword>
<accession>A0ACC0B6F5</accession>
<reference evidence="2" key="1">
    <citation type="journal article" date="2023" name="Nat. Plants">
        <title>Single-cell RNA sequencing provides a high-resolution roadmap for understanding the multicellular compartmentation of specialized metabolism.</title>
        <authorList>
            <person name="Sun S."/>
            <person name="Shen X."/>
            <person name="Li Y."/>
            <person name="Li Y."/>
            <person name="Wang S."/>
            <person name="Li R."/>
            <person name="Zhang H."/>
            <person name="Shen G."/>
            <person name="Guo B."/>
            <person name="Wei J."/>
            <person name="Xu J."/>
            <person name="St-Pierre B."/>
            <person name="Chen S."/>
            <person name="Sun C."/>
        </authorList>
    </citation>
    <scope>NUCLEOTIDE SEQUENCE [LARGE SCALE GENOMIC DNA]</scope>
</reference>
<protein>
    <submittedName>
        <fullName evidence="1">Uncharacterized protein</fullName>
    </submittedName>
</protein>